<name>A0ABU9J0C9_9GAMM</name>
<accession>A0ABU9J0C9</accession>
<dbReference type="EMBL" id="JBBWWT010000004">
    <property type="protein sequence ID" value="MEL1264690.1"/>
    <property type="molecule type" value="Genomic_DNA"/>
</dbReference>
<proteinExistence type="predicted"/>
<dbReference type="InterPro" id="IPR050708">
    <property type="entry name" value="T6SS_VgrG/RHS"/>
</dbReference>
<dbReference type="PANTHER" id="PTHR32305:SF17">
    <property type="entry name" value="TRNA NUCLEASE WAPA"/>
    <property type="match status" value="1"/>
</dbReference>
<dbReference type="NCBIfam" id="TIGR03696">
    <property type="entry name" value="Rhs_assc_core"/>
    <property type="match status" value="1"/>
</dbReference>
<evidence type="ECO:0000256" key="1">
    <source>
        <dbReference type="ARBA" id="ARBA00022737"/>
    </source>
</evidence>
<gene>
    <name evidence="3" type="ORF">AAD027_09970</name>
</gene>
<keyword evidence="4" id="KW-1185">Reference proteome</keyword>
<dbReference type="PANTHER" id="PTHR32305">
    <property type="match status" value="1"/>
</dbReference>
<dbReference type="RefSeq" id="WP_341725883.1">
    <property type="nucleotide sequence ID" value="NZ_JBBWWT010000004.1"/>
</dbReference>
<evidence type="ECO:0000259" key="2">
    <source>
        <dbReference type="Pfam" id="PF25023"/>
    </source>
</evidence>
<evidence type="ECO:0000313" key="3">
    <source>
        <dbReference type="EMBL" id="MEL1264690.1"/>
    </source>
</evidence>
<keyword evidence="1" id="KW-0677">Repeat</keyword>
<sequence>MRYQEAQLRGIEGGMMKSIRAMLLFLGLTVQPVLAQTVVEYLHTDALGSVVAVTDESGNVIERREYEPYGYQLTPAVQDGPGYTGHVQDAATGLTYMQQRYYDPLCGCFLSVDPVTAFGGDLRHFNRYAYAFNNPYKFVDPDGNKGKVAWLVELGTNQMRKLARLTQEQAVQARRAGQNVVADRRQVASQIETAAHGRDGQLKHAGHELKDGGNGLPHYQTDGVKGHSFWGKLSVGILAAAAGLDQVAEAADVFDPTVSLTSGSGELVNHERTWFGAYKQIDPNGPNFYEADRMRSEGFQGVFRVEGRIDSKRLDDELKGK</sequence>
<dbReference type="InterPro" id="IPR022385">
    <property type="entry name" value="Rhs_assc_core"/>
</dbReference>
<protein>
    <submittedName>
        <fullName evidence="3">RHS repeat-associated core domain-containing protein</fullName>
    </submittedName>
</protein>
<dbReference type="InterPro" id="IPR056823">
    <property type="entry name" value="TEN-like_YD-shell"/>
</dbReference>
<dbReference type="Pfam" id="PF25023">
    <property type="entry name" value="TEN_YD-shell"/>
    <property type="match status" value="1"/>
</dbReference>
<dbReference type="Proteomes" id="UP001459204">
    <property type="component" value="Unassembled WGS sequence"/>
</dbReference>
<dbReference type="Gene3D" id="2.180.10.10">
    <property type="entry name" value="RHS repeat-associated core"/>
    <property type="match status" value="1"/>
</dbReference>
<reference evidence="3 4" key="1">
    <citation type="submission" date="2024-04" db="EMBL/GenBank/DDBJ databases">
        <title>Draft genome sequence of Pseudoxanthomonas putridarboris WD12.</title>
        <authorList>
            <person name="Oh J."/>
        </authorList>
    </citation>
    <scope>NUCLEOTIDE SEQUENCE [LARGE SCALE GENOMIC DNA]</scope>
    <source>
        <strain evidence="3 4">WD12</strain>
    </source>
</reference>
<feature type="domain" description="Teneurin-like YD-shell" evidence="2">
    <location>
        <begin position="41"/>
        <end position="135"/>
    </location>
</feature>
<organism evidence="3 4">
    <name type="scientific">Pseudoxanthomonas putridarboris</name>
    <dbReference type="NCBI Taxonomy" id="752605"/>
    <lineage>
        <taxon>Bacteria</taxon>
        <taxon>Pseudomonadati</taxon>
        <taxon>Pseudomonadota</taxon>
        <taxon>Gammaproteobacteria</taxon>
        <taxon>Lysobacterales</taxon>
        <taxon>Lysobacteraceae</taxon>
        <taxon>Pseudoxanthomonas</taxon>
    </lineage>
</organism>
<evidence type="ECO:0000313" key="4">
    <source>
        <dbReference type="Proteomes" id="UP001459204"/>
    </source>
</evidence>
<comment type="caution">
    <text evidence="3">The sequence shown here is derived from an EMBL/GenBank/DDBJ whole genome shotgun (WGS) entry which is preliminary data.</text>
</comment>